<dbReference type="Gene3D" id="3.40.50.1820">
    <property type="entry name" value="alpha/beta hydrolase"/>
    <property type="match status" value="1"/>
</dbReference>
<dbReference type="InterPro" id="IPR000734">
    <property type="entry name" value="TAG_lipase"/>
</dbReference>
<sequence length="314" mass="34997">MINYTFRQFAFIIVIIYTTLIGGVFTEDELKSIFLRVFTGTTLQEYVDYSVENASAITSRINKSKPTVIYIHGYTEHVEKESVQTVIQAYLKRNDHNTIAVDYGILANNTYVSLLINAPRIGNVLATALEQMKFSGLDTERLHIVAHSMGSQISGYLGRNVSFSIPRITGLDPAGPLYNLLQPSLSASDARFVDIIHTDYGFYGVTRVDGTVNFFPNSGRRIQPGCPQNPIFFSKDDFCSHHRSWRFYAESLINESAFIGVQCSSLFNFVSNECINNTRIVMGYATPKSARGTVYLVTNDDSPFGLGEKGVSPN</sequence>
<evidence type="ECO:0000256" key="9">
    <source>
        <dbReference type="SAM" id="Phobius"/>
    </source>
</evidence>
<keyword evidence="12" id="KW-1185">Reference proteome</keyword>
<evidence type="ECO:0000256" key="2">
    <source>
        <dbReference type="ARBA" id="ARBA00004613"/>
    </source>
</evidence>
<protein>
    <recommendedName>
        <fullName evidence="4">phospholipase A1</fullName>
        <ecNumber evidence="4">3.1.1.32</ecNumber>
    </recommendedName>
</protein>
<dbReference type="InterPro" id="IPR013818">
    <property type="entry name" value="Lipase"/>
</dbReference>
<evidence type="ECO:0000313" key="12">
    <source>
        <dbReference type="Proteomes" id="UP001430953"/>
    </source>
</evidence>
<keyword evidence="9" id="KW-0812">Transmembrane</keyword>
<evidence type="ECO:0000313" key="11">
    <source>
        <dbReference type="EMBL" id="KAL0119584.1"/>
    </source>
</evidence>
<dbReference type="AlphaFoldDB" id="A0AAW2FWV9"/>
<dbReference type="PRINTS" id="PR00821">
    <property type="entry name" value="TAGLIPASE"/>
</dbReference>
<evidence type="ECO:0000256" key="8">
    <source>
        <dbReference type="RuleBase" id="RU004262"/>
    </source>
</evidence>
<dbReference type="Proteomes" id="UP001430953">
    <property type="component" value="Unassembled WGS sequence"/>
</dbReference>
<evidence type="ECO:0000256" key="3">
    <source>
        <dbReference type="ARBA" id="ARBA00010701"/>
    </source>
</evidence>
<dbReference type="EC" id="3.1.1.32" evidence="4"/>
<dbReference type="GO" id="GO:0008970">
    <property type="term" value="F:phospholipase A1 activity"/>
    <property type="evidence" value="ECO:0007669"/>
    <property type="project" value="UniProtKB-EC"/>
</dbReference>
<comment type="subcellular location">
    <subcellularLocation>
        <location evidence="2">Secreted</location>
    </subcellularLocation>
</comment>
<dbReference type="InterPro" id="IPR033906">
    <property type="entry name" value="Lipase_N"/>
</dbReference>
<comment type="catalytic activity">
    <reaction evidence="1">
        <text>a 1,2-diacyl-sn-glycero-3-phosphocholine + H2O = a 2-acyl-sn-glycero-3-phosphocholine + a fatty acid + H(+)</text>
        <dbReference type="Rhea" id="RHEA:18689"/>
        <dbReference type="ChEBI" id="CHEBI:15377"/>
        <dbReference type="ChEBI" id="CHEBI:15378"/>
        <dbReference type="ChEBI" id="CHEBI:28868"/>
        <dbReference type="ChEBI" id="CHEBI:57643"/>
        <dbReference type="ChEBI" id="CHEBI:57875"/>
        <dbReference type="EC" id="3.1.1.32"/>
    </reaction>
</comment>
<name>A0AAW2FWV9_9HYME</name>
<proteinExistence type="inferred from homology"/>
<comment type="similarity">
    <text evidence="3 8">Belongs to the AB hydrolase superfamily. Lipase family.</text>
</comment>
<feature type="transmembrane region" description="Helical" evidence="9">
    <location>
        <begin position="6"/>
        <end position="26"/>
    </location>
</feature>
<evidence type="ECO:0000256" key="7">
    <source>
        <dbReference type="ARBA" id="ARBA00023157"/>
    </source>
</evidence>
<evidence type="ECO:0000256" key="5">
    <source>
        <dbReference type="ARBA" id="ARBA00022525"/>
    </source>
</evidence>
<dbReference type="SUPFAM" id="SSF53474">
    <property type="entry name" value="alpha/beta-Hydrolases"/>
    <property type="match status" value="1"/>
</dbReference>
<feature type="domain" description="Lipase" evidence="10">
    <location>
        <begin position="47"/>
        <end position="304"/>
    </location>
</feature>
<keyword evidence="7" id="KW-1015">Disulfide bond</keyword>
<dbReference type="EMBL" id="JADYXP020000007">
    <property type="protein sequence ID" value="KAL0119584.1"/>
    <property type="molecule type" value="Genomic_DNA"/>
</dbReference>
<reference evidence="11 12" key="1">
    <citation type="submission" date="2023-03" db="EMBL/GenBank/DDBJ databases">
        <title>High recombination rates correlate with genetic variation in Cardiocondyla obscurior ants.</title>
        <authorList>
            <person name="Errbii M."/>
        </authorList>
    </citation>
    <scope>NUCLEOTIDE SEQUENCE [LARGE SCALE GENOMIC DNA]</scope>
    <source>
        <strain evidence="11">Alpha-2009</strain>
        <tissue evidence="11">Whole body</tissue>
    </source>
</reference>
<comment type="caution">
    <text evidence="11">The sequence shown here is derived from an EMBL/GenBank/DDBJ whole genome shotgun (WGS) entry which is preliminary data.</text>
</comment>
<dbReference type="CDD" id="cd00707">
    <property type="entry name" value="Pancreat_lipase_like"/>
    <property type="match status" value="1"/>
</dbReference>
<gene>
    <name evidence="11" type="ORF">PUN28_007790</name>
</gene>
<dbReference type="GO" id="GO:0005615">
    <property type="term" value="C:extracellular space"/>
    <property type="evidence" value="ECO:0007669"/>
    <property type="project" value="TreeGrafter"/>
</dbReference>
<dbReference type="PANTHER" id="PTHR11610:SF37">
    <property type="entry name" value="GH01208P"/>
    <property type="match status" value="1"/>
</dbReference>
<keyword evidence="6" id="KW-0378">Hydrolase</keyword>
<dbReference type="InterPro" id="IPR029058">
    <property type="entry name" value="AB_hydrolase_fold"/>
</dbReference>
<accession>A0AAW2FWV9</accession>
<organism evidence="11 12">
    <name type="scientific">Cardiocondyla obscurior</name>
    <dbReference type="NCBI Taxonomy" id="286306"/>
    <lineage>
        <taxon>Eukaryota</taxon>
        <taxon>Metazoa</taxon>
        <taxon>Ecdysozoa</taxon>
        <taxon>Arthropoda</taxon>
        <taxon>Hexapoda</taxon>
        <taxon>Insecta</taxon>
        <taxon>Pterygota</taxon>
        <taxon>Neoptera</taxon>
        <taxon>Endopterygota</taxon>
        <taxon>Hymenoptera</taxon>
        <taxon>Apocrita</taxon>
        <taxon>Aculeata</taxon>
        <taxon>Formicoidea</taxon>
        <taxon>Formicidae</taxon>
        <taxon>Myrmicinae</taxon>
        <taxon>Cardiocondyla</taxon>
    </lineage>
</organism>
<evidence type="ECO:0000259" key="10">
    <source>
        <dbReference type="Pfam" id="PF00151"/>
    </source>
</evidence>
<dbReference type="PANTHER" id="PTHR11610">
    <property type="entry name" value="LIPASE"/>
    <property type="match status" value="1"/>
</dbReference>
<keyword evidence="9" id="KW-1133">Transmembrane helix</keyword>
<evidence type="ECO:0000256" key="4">
    <source>
        <dbReference type="ARBA" id="ARBA00013179"/>
    </source>
</evidence>
<dbReference type="GO" id="GO:0016042">
    <property type="term" value="P:lipid catabolic process"/>
    <property type="evidence" value="ECO:0007669"/>
    <property type="project" value="TreeGrafter"/>
</dbReference>
<evidence type="ECO:0000256" key="1">
    <source>
        <dbReference type="ARBA" id="ARBA00000111"/>
    </source>
</evidence>
<keyword evidence="9" id="KW-0472">Membrane</keyword>
<evidence type="ECO:0000256" key="6">
    <source>
        <dbReference type="ARBA" id="ARBA00022801"/>
    </source>
</evidence>
<dbReference type="Pfam" id="PF00151">
    <property type="entry name" value="Lipase"/>
    <property type="match status" value="1"/>
</dbReference>
<dbReference type="GO" id="GO:0017171">
    <property type="term" value="F:serine hydrolase activity"/>
    <property type="evidence" value="ECO:0007669"/>
    <property type="project" value="TreeGrafter"/>
</dbReference>
<keyword evidence="5" id="KW-0964">Secreted</keyword>